<evidence type="ECO:0000256" key="2">
    <source>
        <dbReference type="SAM" id="MobiDB-lite"/>
    </source>
</evidence>
<dbReference type="GO" id="GO:0008270">
    <property type="term" value="F:zinc ion binding"/>
    <property type="evidence" value="ECO:0007669"/>
    <property type="project" value="InterPro"/>
</dbReference>
<proteinExistence type="predicted"/>
<organism evidence="4 5">
    <name type="scientific">Microdochium trichocladiopsis</name>
    <dbReference type="NCBI Taxonomy" id="1682393"/>
    <lineage>
        <taxon>Eukaryota</taxon>
        <taxon>Fungi</taxon>
        <taxon>Dikarya</taxon>
        <taxon>Ascomycota</taxon>
        <taxon>Pezizomycotina</taxon>
        <taxon>Sordariomycetes</taxon>
        <taxon>Xylariomycetidae</taxon>
        <taxon>Xylariales</taxon>
        <taxon>Microdochiaceae</taxon>
        <taxon>Microdochium</taxon>
    </lineage>
</organism>
<dbReference type="RefSeq" id="XP_046013036.1">
    <property type="nucleotide sequence ID" value="XM_046148052.1"/>
</dbReference>
<dbReference type="SMART" id="SM00066">
    <property type="entry name" value="GAL4"/>
    <property type="match status" value="1"/>
</dbReference>
<dbReference type="GO" id="GO:0000981">
    <property type="term" value="F:DNA-binding transcription factor activity, RNA polymerase II-specific"/>
    <property type="evidence" value="ECO:0007669"/>
    <property type="project" value="InterPro"/>
</dbReference>
<evidence type="ECO:0000313" key="5">
    <source>
        <dbReference type="Proteomes" id="UP000756346"/>
    </source>
</evidence>
<evidence type="ECO:0000256" key="1">
    <source>
        <dbReference type="ARBA" id="ARBA00023242"/>
    </source>
</evidence>
<name>A0A9P8Y9D8_9PEZI</name>
<dbReference type="SUPFAM" id="SSF57701">
    <property type="entry name" value="Zn2/Cys6 DNA-binding domain"/>
    <property type="match status" value="1"/>
</dbReference>
<dbReference type="CDD" id="cd00067">
    <property type="entry name" value="GAL4"/>
    <property type="match status" value="1"/>
</dbReference>
<dbReference type="Pfam" id="PF00172">
    <property type="entry name" value="Zn_clus"/>
    <property type="match status" value="1"/>
</dbReference>
<gene>
    <name evidence="4" type="ORF">B0I36DRAFT_121915</name>
</gene>
<dbReference type="InterPro" id="IPR001138">
    <property type="entry name" value="Zn2Cys6_DnaBD"/>
</dbReference>
<sequence length="444" mass="47746">MAIAASPFPKPPAVKGNFGADRGFGAFVPSKGIMMSHPAGPPRQMVNAEPGPTTSITAYSTNPTSLPVSNEERNTARNNKARNKLGYHRSSVACGHCRRRKIRCKVDSKSTHGRCESCIKLKRECEFQPVDLQPDPAGCGSNGVQQSKPKNRIIASSRIRSTSSSPAVKHELPAPVSYGSYPGAPAVASCPNMGPPAMGQYESSAILTDRSGPQDVSGTRHPLGYGSWPGSENLSPKHGSGSGFQMGPWKPSSEEAPSLTGFHGFSPQTHHHPTEWPQSMGTVTSGAGSVRVEDEWDPSLHSPARTMSYESEDSAAPHYVMLGGHDPHRGSFDRRSSMGPDMYAPSIVSSSMASPVEAHHAQVGMGPAPRPQGMTGPAYPWLEQQPYPYASKPAPEYGPTWFVNHNNNNSPYHQPAVVKQHLEHGHHVSHAMGEAHYYEGSKRV</sequence>
<dbReference type="EMBL" id="JAGTJQ010000005">
    <property type="protein sequence ID" value="KAH7031356.1"/>
    <property type="molecule type" value="Genomic_DNA"/>
</dbReference>
<evidence type="ECO:0000259" key="3">
    <source>
        <dbReference type="PROSITE" id="PS50048"/>
    </source>
</evidence>
<evidence type="ECO:0000313" key="4">
    <source>
        <dbReference type="EMBL" id="KAH7031356.1"/>
    </source>
</evidence>
<accession>A0A9P8Y9D8</accession>
<dbReference type="InterPro" id="IPR036864">
    <property type="entry name" value="Zn2-C6_fun-type_DNA-bd_sf"/>
</dbReference>
<dbReference type="AlphaFoldDB" id="A0A9P8Y9D8"/>
<keyword evidence="1" id="KW-0539">Nucleus</keyword>
<dbReference type="OrthoDB" id="4150019at2759"/>
<reference evidence="4" key="1">
    <citation type="journal article" date="2021" name="Nat. Commun.">
        <title>Genetic determinants of endophytism in the Arabidopsis root mycobiome.</title>
        <authorList>
            <person name="Mesny F."/>
            <person name="Miyauchi S."/>
            <person name="Thiergart T."/>
            <person name="Pickel B."/>
            <person name="Atanasova L."/>
            <person name="Karlsson M."/>
            <person name="Huettel B."/>
            <person name="Barry K.W."/>
            <person name="Haridas S."/>
            <person name="Chen C."/>
            <person name="Bauer D."/>
            <person name="Andreopoulos W."/>
            <person name="Pangilinan J."/>
            <person name="LaButti K."/>
            <person name="Riley R."/>
            <person name="Lipzen A."/>
            <person name="Clum A."/>
            <person name="Drula E."/>
            <person name="Henrissat B."/>
            <person name="Kohler A."/>
            <person name="Grigoriev I.V."/>
            <person name="Martin F.M."/>
            <person name="Hacquard S."/>
        </authorList>
    </citation>
    <scope>NUCLEOTIDE SEQUENCE</scope>
    <source>
        <strain evidence="4">MPI-CAGE-CH-0230</strain>
    </source>
</reference>
<dbReference type="PROSITE" id="PS50048">
    <property type="entry name" value="ZN2_CY6_FUNGAL_2"/>
    <property type="match status" value="1"/>
</dbReference>
<comment type="caution">
    <text evidence="4">The sequence shown here is derived from an EMBL/GenBank/DDBJ whole genome shotgun (WGS) entry which is preliminary data.</text>
</comment>
<protein>
    <recommendedName>
        <fullName evidence="3">Zn(2)-C6 fungal-type domain-containing protein</fullName>
    </recommendedName>
</protein>
<keyword evidence="5" id="KW-1185">Reference proteome</keyword>
<dbReference type="Gene3D" id="4.10.240.10">
    <property type="entry name" value="Zn(2)-C6 fungal-type DNA-binding domain"/>
    <property type="match status" value="1"/>
</dbReference>
<dbReference type="Proteomes" id="UP000756346">
    <property type="component" value="Unassembled WGS sequence"/>
</dbReference>
<dbReference type="PROSITE" id="PS00463">
    <property type="entry name" value="ZN2_CY6_FUNGAL_1"/>
    <property type="match status" value="1"/>
</dbReference>
<dbReference type="GeneID" id="70177598"/>
<feature type="region of interest" description="Disordered" evidence="2">
    <location>
        <begin position="209"/>
        <end position="256"/>
    </location>
</feature>
<feature type="domain" description="Zn(2)-C6 fungal-type" evidence="3">
    <location>
        <begin position="93"/>
        <end position="127"/>
    </location>
</feature>
<feature type="region of interest" description="Disordered" evidence="2">
    <location>
        <begin position="60"/>
        <end position="80"/>
    </location>
</feature>